<keyword evidence="2" id="KW-0812">Transmembrane</keyword>
<keyword evidence="3" id="KW-0732">Signal</keyword>
<evidence type="ECO:0008006" key="6">
    <source>
        <dbReference type="Google" id="ProtNLM"/>
    </source>
</evidence>
<evidence type="ECO:0000256" key="2">
    <source>
        <dbReference type="SAM" id="Phobius"/>
    </source>
</evidence>
<keyword evidence="2" id="KW-0472">Membrane</keyword>
<accession>A0AAN9LTR5</accession>
<evidence type="ECO:0000313" key="5">
    <source>
        <dbReference type="Proteomes" id="UP001374584"/>
    </source>
</evidence>
<feature type="transmembrane region" description="Helical" evidence="2">
    <location>
        <begin position="109"/>
        <end position="127"/>
    </location>
</feature>
<dbReference type="Proteomes" id="UP001374584">
    <property type="component" value="Unassembled WGS sequence"/>
</dbReference>
<name>A0AAN9LTR5_PHACN</name>
<evidence type="ECO:0000256" key="3">
    <source>
        <dbReference type="SAM" id="SignalP"/>
    </source>
</evidence>
<sequence>MLRHFIILEKMFFMCFLGISPTLFCCLSGSAEKRETVALHSIAVVDLTGDGVVRDEKALRLLQRDMQLPEQGTPEAPRRQGAGQHPNTLHKRVGQKASSSICPNFKKRYVSAISLFAASSVILVLILQEDEHPMAQQASTALTDPGAMRATPHVSSGCEHPKAFHIIC</sequence>
<dbReference type="AlphaFoldDB" id="A0AAN9LTR5"/>
<dbReference type="EMBL" id="JAYMYR010000009">
    <property type="protein sequence ID" value="KAK7341941.1"/>
    <property type="molecule type" value="Genomic_DNA"/>
</dbReference>
<feature type="region of interest" description="Disordered" evidence="1">
    <location>
        <begin position="65"/>
        <end position="90"/>
    </location>
</feature>
<protein>
    <recommendedName>
        <fullName evidence="6">EF-hand domain-containing protein</fullName>
    </recommendedName>
</protein>
<keyword evidence="2" id="KW-1133">Transmembrane helix</keyword>
<feature type="chain" id="PRO_5042953532" description="EF-hand domain-containing protein" evidence="3">
    <location>
        <begin position="22"/>
        <end position="168"/>
    </location>
</feature>
<comment type="caution">
    <text evidence="4">The sequence shown here is derived from an EMBL/GenBank/DDBJ whole genome shotgun (WGS) entry which is preliminary data.</text>
</comment>
<gene>
    <name evidence="4" type="ORF">VNO80_24882</name>
</gene>
<keyword evidence="5" id="KW-1185">Reference proteome</keyword>
<evidence type="ECO:0000313" key="4">
    <source>
        <dbReference type="EMBL" id="KAK7341941.1"/>
    </source>
</evidence>
<evidence type="ECO:0000256" key="1">
    <source>
        <dbReference type="SAM" id="MobiDB-lite"/>
    </source>
</evidence>
<feature type="signal peptide" evidence="3">
    <location>
        <begin position="1"/>
        <end position="21"/>
    </location>
</feature>
<organism evidence="4 5">
    <name type="scientific">Phaseolus coccineus</name>
    <name type="common">Scarlet runner bean</name>
    <name type="synonym">Phaseolus multiflorus</name>
    <dbReference type="NCBI Taxonomy" id="3886"/>
    <lineage>
        <taxon>Eukaryota</taxon>
        <taxon>Viridiplantae</taxon>
        <taxon>Streptophyta</taxon>
        <taxon>Embryophyta</taxon>
        <taxon>Tracheophyta</taxon>
        <taxon>Spermatophyta</taxon>
        <taxon>Magnoliopsida</taxon>
        <taxon>eudicotyledons</taxon>
        <taxon>Gunneridae</taxon>
        <taxon>Pentapetalae</taxon>
        <taxon>rosids</taxon>
        <taxon>fabids</taxon>
        <taxon>Fabales</taxon>
        <taxon>Fabaceae</taxon>
        <taxon>Papilionoideae</taxon>
        <taxon>50 kb inversion clade</taxon>
        <taxon>NPAAA clade</taxon>
        <taxon>indigoferoid/millettioid clade</taxon>
        <taxon>Phaseoleae</taxon>
        <taxon>Phaseolus</taxon>
    </lineage>
</organism>
<reference evidence="4 5" key="1">
    <citation type="submission" date="2024-01" db="EMBL/GenBank/DDBJ databases">
        <title>The genomes of 5 underutilized Papilionoideae crops provide insights into root nodulation and disease resistanc.</title>
        <authorList>
            <person name="Jiang F."/>
        </authorList>
    </citation>
    <scope>NUCLEOTIDE SEQUENCE [LARGE SCALE GENOMIC DNA]</scope>
    <source>
        <strain evidence="4">JINMINGXINNONG_FW02</strain>
        <tissue evidence="4">Leaves</tissue>
    </source>
</reference>
<proteinExistence type="predicted"/>